<dbReference type="EMBL" id="BMSC01000003">
    <property type="protein sequence ID" value="GGU62311.1"/>
    <property type="molecule type" value="Genomic_DNA"/>
</dbReference>
<gene>
    <name evidence="3" type="ORF">GCM10010227_14570</name>
    <name evidence="2" type="ORF">Sgou_53720</name>
</gene>
<dbReference type="AlphaFoldDB" id="A0A8H9HGU0"/>
<dbReference type="Proteomes" id="UP000480804">
    <property type="component" value="Unassembled WGS sequence"/>
</dbReference>
<evidence type="ECO:0000313" key="4">
    <source>
        <dbReference type="Proteomes" id="UP000480804"/>
    </source>
</evidence>
<evidence type="ECO:0000313" key="3">
    <source>
        <dbReference type="EMBL" id="GGU62311.1"/>
    </source>
</evidence>
<feature type="region of interest" description="Disordered" evidence="1">
    <location>
        <begin position="1"/>
        <end position="117"/>
    </location>
</feature>
<reference evidence="3" key="3">
    <citation type="submission" date="2020-09" db="EMBL/GenBank/DDBJ databases">
        <authorList>
            <person name="Sun Q."/>
            <person name="Ohkuma M."/>
        </authorList>
    </citation>
    <scope>NUCLEOTIDE SEQUENCE</scope>
    <source>
        <strain evidence="3">JCM 4136</strain>
    </source>
</reference>
<reference evidence="3" key="1">
    <citation type="journal article" date="2014" name="Int. J. Syst. Evol. Microbiol.">
        <title>Complete genome sequence of Corynebacterium casei LMG S-19264T (=DSM 44701T), isolated from a smear-ripened cheese.</title>
        <authorList>
            <consortium name="US DOE Joint Genome Institute (JGI-PGF)"/>
            <person name="Walter F."/>
            <person name="Albersmeier A."/>
            <person name="Kalinowski J."/>
            <person name="Ruckert C."/>
        </authorList>
    </citation>
    <scope>NUCLEOTIDE SEQUENCE</scope>
    <source>
        <strain evidence="3">JCM 4136</strain>
    </source>
</reference>
<comment type="caution">
    <text evidence="3">The sequence shown here is derived from an EMBL/GenBank/DDBJ whole genome shotgun (WGS) entry which is preliminary data.</text>
</comment>
<dbReference type="PROSITE" id="PS51257">
    <property type="entry name" value="PROKAR_LIPOPROTEIN"/>
    <property type="match status" value="1"/>
</dbReference>
<evidence type="ECO:0000256" key="1">
    <source>
        <dbReference type="SAM" id="MobiDB-lite"/>
    </source>
</evidence>
<accession>A0A8H9HGU0</accession>
<feature type="compositionally biased region" description="Polar residues" evidence="1">
    <location>
        <begin position="76"/>
        <end position="89"/>
    </location>
</feature>
<protein>
    <submittedName>
        <fullName evidence="3">Uncharacterized protein</fullName>
    </submittedName>
</protein>
<feature type="compositionally biased region" description="Gly residues" evidence="1">
    <location>
        <begin position="93"/>
        <end position="105"/>
    </location>
</feature>
<evidence type="ECO:0000313" key="5">
    <source>
        <dbReference type="Proteomes" id="UP000660975"/>
    </source>
</evidence>
<reference evidence="2 4" key="2">
    <citation type="submission" date="2020-02" db="EMBL/GenBank/DDBJ databases">
        <title>Whole genome shotgun sequence of Streptomyces gougerotii NBRC 13043.</title>
        <authorList>
            <person name="Ichikawa N."/>
            <person name="Komaki H."/>
            <person name="Tamura T."/>
        </authorList>
    </citation>
    <scope>NUCLEOTIDE SEQUENCE [LARGE SCALE GENOMIC DNA]</scope>
    <source>
        <strain evidence="2 4">NBRC 13043</strain>
    </source>
</reference>
<dbReference type="Proteomes" id="UP000660975">
    <property type="component" value="Unassembled WGS sequence"/>
</dbReference>
<sequence>MKGGEKGVGRRSGRPVRSHGAFANIPVTGAGCPGGGAGASRACPRPSGGDAWRAIRRAGAHGDRKQTGYADVSADGDTSTNTGVRSTIASGAGKTGAAGGPGRPGDPGTISRQENPS</sequence>
<keyword evidence="4" id="KW-1185">Reference proteome</keyword>
<organism evidence="3 5">
    <name type="scientific">Streptomyces gougerotii</name>
    <dbReference type="NCBI Taxonomy" id="53448"/>
    <lineage>
        <taxon>Bacteria</taxon>
        <taxon>Bacillati</taxon>
        <taxon>Actinomycetota</taxon>
        <taxon>Actinomycetes</taxon>
        <taxon>Kitasatosporales</taxon>
        <taxon>Streptomycetaceae</taxon>
        <taxon>Streptomyces</taxon>
        <taxon>Streptomyces diastaticus group</taxon>
    </lineage>
</organism>
<evidence type="ECO:0000313" key="2">
    <source>
        <dbReference type="EMBL" id="GFH80702.1"/>
    </source>
</evidence>
<name>A0A8H9HGU0_9ACTN</name>
<proteinExistence type="predicted"/>
<dbReference type="EMBL" id="BLLO01000030">
    <property type="protein sequence ID" value="GFH80702.1"/>
    <property type="molecule type" value="Genomic_DNA"/>
</dbReference>